<dbReference type="KEGG" id="dez:DKM44_01200"/>
<dbReference type="EMBL" id="CP029494">
    <property type="protein sequence ID" value="AWN22020.1"/>
    <property type="molecule type" value="Genomic_DNA"/>
</dbReference>
<name>A0A2Z3JF47_9DEIO</name>
<evidence type="ECO:0000313" key="2">
    <source>
        <dbReference type="Proteomes" id="UP000245368"/>
    </source>
</evidence>
<dbReference type="RefSeq" id="WP_109824735.1">
    <property type="nucleotide sequence ID" value="NZ_CP029494.1"/>
</dbReference>
<keyword evidence="2" id="KW-1185">Reference proteome</keyword>
<dbReference type="InterPro" id="IPR018715">
    <property type="entry name" value="DUF2239"/>
</dbReference>
<dbReference type="Pfam" id="PF09998">
    <property type="entry name" value="DUF2239"/>
    <property type="match status" value="1"/>
</dbReference>
<protein>
    <submittedName>
        <fullName evidence="1">DUF2239 domain-containing protein</fullName>
    </submittedName>
</protein>
<proteinExistence type="predicted"/>
<sequence>MSTYTAFLGQARLITAPLPELLGEVKRHLDAAGEALPLLIFDDRSGEPVDFNFQGSLAQVLARHLPPDPAPLGKAPEGREVRLLPRQWAWLDAQPGGASAALRRMVDEQRKTGAGRERARLATEATSRFLTTLAGELDGLEDVQRALYAKDRARFEALLFASSWPEGISAHALYLAQPAFGED</sequence>
<reference evidence="1 2" key="1">
    <citation type="submission" date="2018-05" db="EMBL/GenBank/DDBJ databases">
        <title>Complete Genome Sequence of Deinococcus sp. strain 17bor-2.</title>
        <authorList>
            <person name="Srinivasan S."/>
        </authorList>
    </citation>
    <scope>NUCLEOTIDE SEQUENCE [LARGE SCALE GENOMIC DNA]</scope>
    <source>
        <strain evidence="1 2">17bor-2</strain>
    </source>
</reference>
<dbReference type="OrthoDB" id="282960at2"/>
<accession>A0A2Z3JF47</accession>
<dbReference type="AlphaFoldDB" id="A0A2Z3JF47"/>
<dbReference type="Proteomes" id="UP000245368">
    <property type="component" value="Chromosome"/>
</dbReference>
<evidence type="ECO:0000313" key="1">
    <source>
        <dbReference type="EMBL" id="AWN22020.1"/>
    </source>
</evidence>
<gene>
    <name evidence="1" type="ORF">DKM44_01200</name>
</gene>
<organism evidence="1 2">
    <name type="scientific">Deinococcus irradiatisoli</name>
    <dbReference type="NCBI Taxonomy" id="2202254"/>
    <lineage>
        <taxon>Bacteria</taxon>
        <taxon>Thermotogati</taxon>
        <taxon>Deinococcota</taxon>
        <taxon>Deinococci</taxon>
        <taxon>Deinococcales</taxon>
        <taxon>Deinococcaceae</taxon>
        <taxon>Deinococcus</taxon>
    </lineage>
</organism>